<protein>
    <recommendedName>
        <fullName evidence="3">Glycosyltransferase family 1 protein</fullName>
    </recommendedName>
</protein>
<dbReference type="AlphaFoldDB" id="A0A1U7N026"/>
<dbReference type="EMBL" id="MKZS01000001">
    <property type="protein sequence ID" value="OLT59292.1"/>
    <property type="molecule type" value="Genomic_DNA"/>
</dbReference>
<keyword evidence="2" id="KW-1185">Reference proteome</keyword>
<organism evidence="1 2">
    <name type="scientific">Moorena bouillonii PNG</name>
    <dbReference type="NCBI Taxonomy" id="568701"/>
    <lineage>
        <taxon>Bacteria</taxon>
        <taxon>Bacillati</taxon>
        <taxon>Cyanobacteriota</taxon>
        <taxon>Cyanophyceae</taxon>
        <taxon>Coleofasciculales</taxon>
        <taxon>Coleofasciculaceae</taxon>
        <taxon>Moorena</taxon>
    </lineage>
</organism>
<evidence type="ECO:0000313" key="1">
    <source>
        <dbReference type="EMBL" id="OLT59292.1"/>
    </source>
</evidence>
<dbReference type="RefSeq" id="WP_075898521.1">
    <property type="nucleotide sequence ID" value="NZ_MKZS01000001.1"/>
</dbReference>
<proteinExistence type="predicted"/>
<dbReference type="Proteomes" id="UP000186657">
    <property type="component" value="Unassembled WGS sequence"/>
</dbReference>
<evidence type="ECO:0008006" key="3">
    <source>
        <dbReference type="Google" id="ProtNLM"/>
    </source>
</evidence>
<comment type="caution">
    <text evidence="1">The sequence shown here is derived from an EMBL/GenBank/DDBJ whole genome shotgun (WGS) entry which is preliminary data.</text>
</comment>
<name>A0A1U7N026_9CYAN</name>
<accession>A0A1U7N026</accession>
<sequence>MTDKLPPIYFYIPQGFWPDTMPRSADENWKGFGIGIYAWTLQTYLRLKADGFPCELVAELPREGIVLIHRNCLRAHKDQLKPGPKLLLICIKAEQRPYPYAQLHVVQNPLETMHLRNSYYLPHWTQPGLIQRHPARCDRFESIAFFGHEANLALELKHPSWQQQLQALGLSWQPVINRNHWHDYSNLDNRWHDYSQIDAIVAVRSFEGHTACLHRNYLSKPATKLYNAWLAGVPAILGSEVAYQAERYSPLDYLEVATPSGLISALKRLKEEPYLRSAMVKNGRIRAKAITPSSTTKKWRYFLETIALPAYDNWCNQSHLSQQITLGQGYIGFHGNRVKDKLTKVLLASNYSRSKSMENGFFSMDLVSL</sequence>
<reference evidence="1 2" key="1">
    <citation type="submission" date="2016-10" db="EMBL/GenBank/DDBJ databases">
        <title>Comparative genomics uncovers the prolific and rare metabolic potential of the cyanobacterial genus Moorea.</title>
        <authorList>
            <person name="Leao T."/>
            <person name="Castelao G."/>
            <person name="Korobeynikov A."/>
            <person name="Monroe E.A."/>
            <person name="Podell S."/>
            <person name="Glukhov E."/>
            <person name="Allen E."/>
            <person name="Gerwick W.H."/>
            <person name="Gerwick L."/>
        </authorList>
    </citation>
    <scope>NUCLEOTIDE SEQUENCE [LARGE SCALE GENOMIC DNA]</scope>
    <source>
        <strain evidence="1 2">PNG5-198</strain>
    </source>
</reference>
<evidence type="ECO:0000313" key="2">
    <source>
        <dbReference type="Proteomes" id="UP000186657"/>
    </source>
</evidence>
<gene>
    <name evidence="1" type="ORF">BJP37_09795</name>
</gene>